<proteinExistence type="predicted"/>
<dbReference type="EMBL" id="CADEAL010000269">
    <property type="protein sequence ID" value="CAB1417538.1"/>
    <property type="molecule type" value="Genomic_DNA"/>
</dbReference>
<organism evidence="2 3">
    <name type="scientific">Pleuronectes platessa</name>
    <name type="common">European plaice</name>
    <dbReference type="NCBI Taxonomy" id="8262"/>
    <lineage>
        <taxon>Eukaryota</taxon>
        <taxon>Metazoa</taxon>
        <taxon>Chordata</taxon>
        <taxon>Craniata</taxon>
        <taxon>Vertebrata</taxon>
        <taxon>Euteleostomi</taxon>
        <taxon>Actinopterygii</taxon>
        <taxon>Neopterygii</taxon>
        <taxon>Teleostei</taxon>
        <taxon>Neoteleostei</taxon>
        <taxon>Acanthomorphata</taxon>
        <taxon>Carangaria</taxon>
        <taxon>Pleuronectiformes</taxon>
        <taxon>Pleuronectoidei</taxon>
        <taxon>Pleuronectidae</taxon>
        <taxon>Pleuronectes</taxon>
    </lineage>
</organism>
<feature type="compositionally biased region" description="Basic and acidic residues" evidence="1">
    <location>
        <begin position="63"/>
        <end position="83"/>
    </location>
</feature>
<keyword evidence="3" id="KW-1185">Reference proteome</keyword>
<reference evidence="2" key="1">
    <citation type="submission" date="2020-03" db="EMBL/GenBank/DDBJ databases">
        <authorList>
            <person name="Weist P."/>
        </authorList>
    </citation>
    <scope>NUCLEOTIDE SEQUENCE</scope>
</reference>
<feature type="compositionally biased region" description="Basic and acidic residues" evidence="1">
    <location>
        <begin position="163"/>
        <end position="183"/>
    </location>
</feature>
<evidence type="ECO:0000256" key="1">
    <source>
        <dbReference type="SAM" id="MobiDB-lite"/>
    </source>
</evidence>
<evidence type="ECO:0000313" key="3">
    <source>
        <dbReference type="Proteomes" id="UP001153269"/>
    </source>
</evidence>
<gene>
    <name evidence="2" type="ORF">PLEPLA_LOCUS5343</name>
</gene>
<protein>
    <submittedName>
        <fullName evidence="2">Uncharacterized protein</fullName>
    </submittedName>
</protein>
<name>A0A9N7TTQ4_PLEPL</name>
<feature type="region of interest" description="Disordered" evidence="1">
    <location>
        <begin position="1"/>
        <end position="29"/>
    </location>
</feature>
<dbReference type="AlphaFoldDB" id="A0A9N7TTQ4"/>
<dbReference type="Proteomes" id="UP001153269">
    <property type="component" value="Unassembled WGS sequence"/>
</dbReference>
<evidence type="ECO:0000313" key="2">
    <source>
        <dbReference type="EMBL" id="CAB1417538.1"/>
    </source>
</evidence>
<feature type="region of interest" description="Disordered" evidence="1">
    <location>
        <begin position="53"/>
        <end position="192"/>
    </location>
</feature>
<accession>A0A9N7TTQ4</accession>
<sequence length="192" mass="21408">MREEDTPVISFSPDGRSDGRRDRRIKRGTMTRTRWRQKEILGEKERNREVRGCEAVGYPTVPERTRESRGGRVEKKKSRRDEMWTAPSQEGSFGAKSGQVGGFIVGLQGTPVVEDEDQGSRPSPRPKTLIGLASRATEGPPWLGTTSGQEGRRRLEIIGGIKRAGESGERKAEKRDDALREDPGTLLDSESF</sequence>
<comment type="caution">
    <text evidence="2">The sequence shown here is derived from an EMBL/GenBank/DDBJ whole genome shotgun (WGS) entry which is preliminary data.</text>
</comment>